<gene>
    <name evidence="2" type="ordered locus">Sta7437_0922</name>
</gene>
<accession>K9XPG3</accession>
<dbReference type="PATRIC" id="fig|111780.3.peg.962"/>
<evidence type="ECO:0000313" key="3">
    <source>
        <dbReference type="Proteomes" id="UP000010473"/>
    </source>
</evidence>
<evidence type="ECO:0000256" key="1">
    <source>
        <dbReference type="SAM" id="Phobius"/>
    </source>
</evidence>
<name>K9XPG3_STAC7</name>
<evidence type="ECO:0008006" key="4">
    <source>
        <dbReference type="Google" id="ProtNLM"/>
    </source>
</evidence>
<proteinExistence type="predicted"/>
<dbReference type="Proteomes" id="UP000010473">
    <property type="component" value="Chromosome"/>
</dbReference>
<organism evidence="2 3">
    <name type="scientific">Stanieria cyanosphaera (strain ATCC 29371 / PCC 7437)</name>
    <dbReference type="NCBI Taxonomy" id="111780"/>
    <lineage>
        <taxon>Bacteria</taxon>
        <taxon>Bacillati</taxon>
        <taxon>Cyanobacteriota</taxon>
        <taxon>Cyanophyceae</taxon>
        <taxon>Pleurocapsales</taxon>
        <taxon>Dermocarpellaceae</taxon>
        <taxon>Stanieria</taxon>
    </lineage>
</organism>
<dbReference type="RefSeq" id="WP_015192178.1">
    <property type="nucleotide sequence ID" value="NC_019748.1"/>
</dbReference>
<feature type="transmembrane region" description="Helical" evidence="1">
    <location>
        <begin position="42"/>
        <end position="62"/>
    </location>
</feature>
<dbReference type="STRING" id="111780.Sta7437_0922"/>
<reference evidence="3" key="1">
    <citation type="journal article" date="2013" name="Proc. Natl. Acad. Sci. U.S.A.">
        <title>Improving the coverage of the cyanobacterial phylum using diversity-driven genome sequencing.</title>
        <authorList>
            <person name="Shih P.M."/>
            <person name="Wu D."/>
            <person name="Latifi A."/>
            <person name="Axen S.D."/>
            <person name="Fewer D.P."/>
            <person name="Talla E."/>
            <person name="Calteau A."/>
            <person name="Cai F."/>
            <person name="Tandeau de Marsac N."/>
            <person name="Rippka R."/>
            <person name="Herdman M."/>
            <person name="Sivonen K."/>
            <person name="Coursin T."/>
            <person name="Laurent T."/>
            <person name="Goodwin L."/>
            <person name="Nolan M."/>
            <person name="Davenport K.W."/>
            <person name="Han C.S."/>
            <person name="Rubin E.M."/>
            <person name="Eisen J.A."/>
            <person name="Woyke T."/>
            <person name="Gugger M."/>
            <person name="Kerfeld C.A."/>
        </authorList>
    </citation>
    <scope>NUCLEOTIDE SEQUENCE [LARGE SCALE GENOMIC DNA]</scope>
    <source>
        <strain evidence="3">ATCC 29371 / PCC 7437</strain>
    </source>
</reference>
<dbReference type="KEGG" id="scs:Sta7437_0922"/>
<dbReference type="InterPro" id="IPR008470">
    <property type="entry name" value="Uncharacterised_Ycf33"/>
</dbReference>
<dbReference type="OrthoDB" id="489556at2"/>
<dbReference type="AlphaFoldDB" id="K9XPG3"/>
<keyword evidence="1" id="KW-0812">Transmembrane</keyword>
<keyword evidence="3" id="KW-1185">Reference proteome</keyword>
<sequence>MKDFFENIARYPRFILGLILGIFLAFFARFRPLLNNPLTATALMGLAVGTFAFFYFTLRAMLGLNPV</sequence>
<keyword evidence="1" id="KW-1133">Transmembrane helix</keyword>
<dbReference type="HOGENOM" id="CLU_189266_0_0_3"/>
<feature type="transmembrane region" description="Helical" evidence="1">
    <location>
        <begin position="12"/>
        <end position="30"/>
    </location>
</feature>
<evidence type="ECO:0000313" key="2">
    <source>
        <dbReference type="EMBL" id="AFZ34505.1"/>
    </source>
</evidence>
<keyword evidence="1" id="KW-0472">Membrane</keyword>
<dbReference type="Pfam" id="PF05421">
    <property type="entry name" value="DUF751"/>
    <property type="match status" value="1"/>
</dbReference>
<protein>
    <recommendedName>
        <fullName evidence="4">DUF751 family protein</fullName>
    </recommendedName>
</protein>
<dbReference type="EMBL" id="CP003653">
    <property type="protein sequence ID" value="AFZ34505.1"/>
    <property type="molecule type" value="Genomic_DNA"/>
</dbReference>
<dbReference type="eggNOG" id="ENOG50330BX">
    <property type="taxonomic scope" value="Bacteria"/>
</dbReference>